<evidence type="ECO:0000256" key="1">
    <source>
        <dbReference type="ARBA" id="ARBA00038310"/>
    </source>
</evidence>
<dbReference type="Proteomes" id="UP001419910">
    <property type="component" value="Unassembled WGS sequence"/>
</dbReference>
<comment type="caution">
    <text evidence="3">The sequence shown here is derived from an EMBL/GenBank/DDBJ whole genome shotgun (WGS) entry which is preliminary data.</text>
</comment>
<dbReference type="PANTHER" id="PTHR43569:SF2">
    <property type="entry name" value="AMIDOHYDROLASE-RELATED DOMAIN-CONTAINING PROTEIN"/>
    <property type="match status" value="1"/>
</dbReference>
<dbReference type="InterPro" id="IPR006680">
    <property type="entry name" value="Amidohydro-rel"/>
</dbReference>
<sequence>MIDAHFHIWRLGRNDCAWPTPDLGAIHRDHELAEIATLARAAGVASAILVQSQASERDTRWLLEVAKGSDFIVGVVGWADLTATNIGERLDALAHAGPLVGMRPMTEGCADDWFDAPAIDAGLTALVERGLTFDALIRPRHLASLDRLAARHPTLPVMIDHAAKPSIGIDREAWRDALAPLAMRPNIMCKLSGLMTELAPDGSADDLPPYIADLLALFGPERLVWGSDWPVLNLRGDYAEWLACARAAVPATDQPAVFDDNARRFYGLEAA</sequence>
<name>A0ABU9Y7C8_9SPHN</name>
<feature type="domain" description="Amidohydrolase-related" evidence="2">
    <location>
        <begin position="2"/>
        <end position="268"/>
    </location>
</feature>
<accession>A0ABU9Y7C8</accession>
<organism evidence="3 4">
    <name type="scientific">Sphingomonas oligophenolica</name>
    <dbReference type="NCBI Taxonomy" id="301154"/>
    <lineage>
        <taxon>Bacteria</taxon>
        <taxon>Pseudomonadati</taxon>
        <taxon>Pseudomonadota</taxon>
        <taxon>Alphaproteobacteria</taxon>
        <taxon>Sphingomonadales</taxon>
        <taxon>Sphingomonadaceae</taxon>
        <taxon>Sphingomonas</taxon>
    </lineage>
</organism>
<keyword evidence="4" id="KW-1185">Reference proteome</keyword>
<evidence type="ECO:0000313" key="3">
    <source>
        <dbReference type="EMBL" id="MEN2791701.1"/>
    </source>
</evidence>
<dbReference type="InterPro" id="IPR052350">
    <property type="entry name" value="Metallo-dep_Lactonases"/>
</dbReference>
<dbReference type="EMBL" id="JBDIME010000019">
    <property type="protein sequence ID" value="MEN2791701.1"/>
    <property type="molecule type" value="Genomic_DNA"/>
</dbReference>
<dbReference type="RefSeq" id="WP_343892049.1">
    <property type="nucleotide sequence ID" value="NZ_BAAAEH010000050.1"/>
</dbReference>
<dbReference type="Pfam" id="PF04909">
    <property type="entry name" value="Amidohydro_2"/>
    <property type="match status" value="1"/>
</dbReference>
<dbReference type="InterPro" id="IPR032466">
    <property type="entry name" value="Metal_Hydrolase"/>
</dbReference>
<dbReference type="PANTHER" id="PTHR43569">
    <property type="entry name" value="AMIDOHYDROLASE"/>
    <property type="match status" value="1"/>
</dbReference>
<dbReference type="Gene3D" id="3.20.20.140">
    <property type="entry name" value="Metal-dependent hydrolases"/>
    <property type="match status" value="1"/>
</dbReference>
<evidence type="ECO:0000313" key="4">
    <source>
        <dbReference type="Proteomes" id="UP001419910"/>
    </source>
</evidence>
<dbReference type="SUPFAM" id="SSF51556">
    <property type="entry name" value="Metallo-dependent hydrolases"/>
    <property type="match status" value="1"/>
</dbReference>
<protein>
    <submittedName>
        <fullName evidence="3">Amidohydrolase family protein</fullName>
    </submittedName>
</protein>
<evidence type="ECO:0000259" key="2">
    <source>
        <dbReference type="Pfam" id="PF04909"/>
    </source>
</evidence>
<gene>
    <name evidence="3" type="ORF">ABC974_18870</name>
</gene>
<comment type="similarity">
    <text evidence="1">Belongs to the metallo-dependent hydrolases superfamily.</text>
</comment>
<reference evidence="3 4" key="1">
    <citation type="submission" date="2024-05" db="EMBL/GenBank/DDBJ databases">
        <authorList>
            <person name="Liu Q."/>
            <person name="Xin Y.-H."/>
        </authorList>
    </citation>
    <scope>NUCLEOTIDE SEQUENCE [LARGE SCALE GENOMIC DNA]</scope>
    <source>
        <strain evidence="3 4">CGMCC 1.10181</strain>
    </source>
</reference>
<proteinExistence type="inferred from homology"/>